<sequence length="864" mass="97906">MSSQAYAHGGVGPLNVNNGSGRQLSNSINGANNSQYNADTMNWYNANVLPETQPETTVPRCLTPPLPRDPDFVERGELQDEIKHKLNRPAGRCALVGLGGSGKTQLVAEHCHRGREETSKASKPRQLFWIHASSEARFNHSISIIVERLKLAGRETPKANLYRLLEAWLDDPQNGHWLVVLDNVDDASFLKEPKPTHDSAVTRTLFDYFPSRSHGSLLITSRTERAARKLTFHDDEIVRVGPMLEEHAIKLLRRKLEDKNEDLSKLASALEYMPLALAQAAALIVHRRPFYSMTRYLERLGSSGPSILQYDSEGLIPESRAAESIVLTWQITFEHIRSVRPSAADLLSLMSCFDRNGIPILLLHKDEDEDEDEEEEERIYERMLDDTYRETISAEHSSSENENPVSGDFEEFELDMTMLRDFLMVKWSDSNTLEMHRLVQLSVRIWLGSRRELERWKVRFSNLLCAAFHEGPTSDHSNRWALFPHVMQALALRPKTAGALADWADLLYAAALIAEIQGRESEAKKLLSSSLRVWEDMLEARTGADVLAQSKATRIMRSLGNLVQAVESGTKLLGDSVRLHGKEHPYTIDSMDLLASTYFDLELYDKAEELMIHTLEIKKRAFETWGPGINKTVGYLASIYTKPGRHMRAEKLISEFIEAGKVSLGQEHIDMLEVSFHLGAFYHDQGRYEEAEKLHLHCLRSVEKHGPKLLTLSTLHQLVSQYIQEGRFEEAEKRSIQALEVSKGYSGVDYRYQMAFRFLLAMTFDLQGIHDRAQQSIQECIAISISTLGAEHPETRDQIQIMEELEEARSESLADIALRDPCNKPAGSSEGRNVEHNERQSSSDGVCALYKVSEKPKKRKRHDG</sequence>
<evidence type="ECO:0000256" key="1">
    <source>
        <dbReference type="SAM" id="MobiDB-lite"/>
    </source>
</evidence>
<name>A0A9P4Q413_9PEZI</name>
<dbReference type="AlphaFoldDB" id="A0A9P4Q413"/>
<dbReference type="Gene3D" id="1.25.40.10">
    <property type="entry name" value="Tetratricopeptide repeat domain"/>
    <property type="match status" value="2"/>
</dbReference>
<dbReference type="EMBL" id="MU003832">
    <property type="protein sequence ID" value="KAF2718026.1"/>
    <property type="molecule type" value="Genomic_DNA"/>
</dbReference>
<evidence type="ECO:0000313" key="2">
    <source>
        <dbReference type="EMBL" id="KAF2718026.1"/>
    </source>
</evidence>
<dbReference type="OrthoDB" id="5986190at2759"/>
<keyword evidence="3" id="KW-1185">Reference proteome</keyword>
<feature type="region of interest" description="Disordered" evidence="1">
    <location>
        <begin position="1"/>
        <end position="33"/>
    </location>
</feature>
<dbReference type="SUPFAM" id="SSF48452">
    <property type="entry name" value="TPR-like"/>
    <property type="match status" value="2"/>
</dbReference>
<dbReference type="InterPro" id="IPR011990">
    <property type="entry name" value="TPR-like_helical_dom_sf"/>
</dbReference>
<feature type="compositionally biased region" description="Polar residues" evidence="1">
    <location>
        <begin position="15"/>
        <end position="33"/>
    </location>
</feature>
<dbReference type="SUPFAM" id="SSF52540">
    <property type="entry name" value="P-loop containing nucleoside triphosphate hydrolases"/>
    <property type="match status" value="1"/>
</dbReference>
<dbReference type="PANTHER" id="PTHR46082:SF6">
    <property type="entry name" value="AAA+ ATPASE DOMAIN-CONTAINING PROTEIN-RELATED"/>
    <property type="match status" value="1"/>
</dbReference>
<feature type="region of interest" description="Disordered" evidence="1">
    <location>
        <begin position="818"/>
        <end position="864"/>
    </location>
</feature>
<dbReference type="Proteomes" id="UP000799441">
    <property type="component" value="Unassembled WGS sequence"/>
</dbReference>
<dbReference type="Pfam" id="PF13374">
    <property type="entry name" value="TPR_10"/>
    <property type="match status" value="2"/>
</dbReference>
<reference evidence="2" key="1">
    <citation type="journal article" date="2020" name="Stud. Mycol.">
        <title>101 Dothideomycetes genomes: a test case for predicting lifestyles and emergence of pathogens.</title>
        <authorList>
            <person name="Haridas S."/>
            <person name="Albert R."/>
            <person name="Binder M."/>
            <person name="Bloem J."/>
            <person name="Labutti K."/>
            <person name="Salamov A."/>
            <person name="Andreopoulos B."/>
            <person name="Baker S."/>
            <person name="Barry K."/>
            <person name="Bills G."/>
            <person name="Bluhm B."/>
            <person name="Cannon C."/>
            <person name="Castanera R."/>
            <person name="Culley D."/>
            <person name="Daum C."/>
            <person name="Ezra D."/>
            <person name="Gonzalez J."/>
            <person name="Henrissat B."/>
            <person name="Kuo A."/>
            <person name="Liang C."/>
            <person name="Lipzen A."/>
            <person name="Lutzoni F."/>
            <person name="Magnuson J."/>
            <person name="Mondo S."/>
            <person name="Nolan M."/>
            <person name="Ohm R."/>
            <person name="Pangilinan J."/>
            <person name="Park H.-J."/>
            <person name="Ramirez L."/>
            <person name="Alfaro M."/>
            <person name="Sun H."/>
            <person name="Tritt A."/>
            <person name="Yoshinaga Y."/>
            <person name="Zwiers L.-H."/>
            <person name="Turgeon B."/>
            <person name="Goodwin S."/>
            <person name="Spatafora J."/>
            <person name="Crous P."/>
            <person name="Grigoriev I."/>
        </authorList>
    </citation>
    <scope>NUCLEOTIDE SEQUENCE</scope>
    <source>
        <strain evidence="2">CBS 116435</strain>
    </source>
</reference>
<gene>
    <name evidence="2" type="ORF">K431DRAFT_315308</name>
</gene>
<dbReference type="PANTHER" id="PTHR46082">
    <property type="entry name" value="ATP/GTP-BINDING PROTEIN-RELATED"/>
    <property type="match status" value="1"/>
</dbReference>
<dbReference type="GO" id="GO:0043531">
    <property type="term" value="F:ADP binding"/>
    <property type="evidence" value="ECO:0007669"/>
    <property type="project" value="InterPro"/>
</dbReference>
<dbReference type="Pfam" id="PF13424">
    <property type="entry name" value="TPR_12"/>
    <property type="match status" value="1"/>
</dbReference>
<organism evidence="2 3">
    <name type="scientific">Polychaeton citri CBS 116435</name>
    <dbReference type="NCBI Taxonomy" id="1314669"/>
    <lineage>
        <taxon>Eukaryota</taxon>
        <taxon>Fungi</taxon>
        <taxon>Dikarya</taxon>
        <taxon>Ascomycota</taxon>
        <taxon>Pezizomycotina</taxon>
        <taxon>Dothideomycetes</taxon>
        <taxon>Dothideomycetidae</taxon>
        <taxon>Capnodiales</taxon>
        <taxon>Capnodiaceae</taxon>
        <taxon>Polychaeton</taxon>
    </lineage>
</organism>
<protein>
    <submittedName>
        <fullName evidence="2">TPR-like protein</fullName>
    </submittedName>
</protein>
<feature type="compositionally biased region" description="Basic and acidic residues" evidence="1">
    <location>
        <begin position="832"/>
        <end position="841"/>
    </location>
</feature>
<dbReference type="InterPro" id="IPR027417">
    <property type="entry name" value="P-loop_NTPase"/>
</dbReference>
<accession>A0A9P4Q413</accession>
<dbReference type="Gene3D" id="3.40.50.300">
    <property type="entry name" value="P-loop containing nucleotide triphosphate hydrolases"/>
    <property type="match status" value="1"/>
</dbReference>
<dbReference type="InterPro" id="IPR053137">
    <property type="entry name" value="NLR-like"/>
</dbReference>
<proteinExistence type="predicted"/>
<evidence type="ECO:0000313" key="3">
    <source>
        <dbReference type="Proteomes" id="UP000799441"/>
    </source>
</evidence>
<comment type="caution">
    <text evidence="2">The sequence shown here is derived from an EMBL/GenBank/DDBJ whole genome shotgun (WGS) entry which is preliminary data.</text>
</comment>